<dbReference type="Proteomes" id="UP000613401">
    <property type="component" value="Unassembled WGS sequence"/>
</dbReference>
<dbReference type="RefSeq" id="XP_045258935.1">
    <property type="nucleotide sequence ID" value="XM_045401151.1"/>
</dbReference>
<evidence type="ECO:0000313" key="2">
    <source>
        <dbReference type="EMBL" id="KAF3799775.1"/>
    </source>
</evidence>
<sequence>MAGSPTTPTAIVMDSPGADDDKGNGRGSNRGDDRSSDRGRQQRMTTTEDDGRGGTVIEKTGFATLPRELILEIIQLCIPPYRPDLKRDVAQLSAVNKSLRIMCIPTLFNIVQMRTNHRRFSRLVRGIEGSDVLSGKGGGGSSSLRTFAPGVSLDAGFGIYSVCHLRIISVLPRAKTSGNASESWYRDTPAQFASDLGQMSNLQGLDLYFEDGYQSLMVAVQYELLKQRITVPGVTRFRHFAETTAHFIPTVFTGLNALHLSIVMDNSPKTIPGLSTIASKLNLHTLSLCNSGWQAKDFDEIYDLFPGVTKLIIGGEIQKFKLSTVFPVFGRFQKLEILGLTDLFDFTMGDVITNLLDEEGVCACDCCLGDDPCTIDTNCDCDECHYNDENYEKFHDMAQRNLSISMEEKQVENAIRLFEECPRLETVYFQLRSDDYATCYRPIKDDKGNVDTVIINEYEDWSQIFTDFYY</sequence>
<protein>
    <submittedName>
        <fullName evidence="2">Uncharacterized protein</fullName>
    </submittedName>
</protein>
<reference evidence="2" key="2">
    <citation type="submission" date="2020-03" db="EMBL/GenBank/DDBJ databases">
        <authorList>
            <person name="Fu F.-F."/>
            <person name="Chen J."/>
        </authorList>
    </citation>
    <scope>NUCLEOTIDE SEQUENCE</scope>
    <source>
        <strain evidence="2">Lc1</strain>
    </source>
</reference>
<name>A0A8H4FF99_COLGL</name>
<keyword evidence="3" id="KW-1185">Reference proteome</keyword>
<evidence type="ECO:0000313" key="3">
    <source>
        <dbReference type="Proteomes" id="UP000613401"/>
    </source>
</evidence>
<feature type="region of interest" description="Disordered" evidence="1">
    <location>
        <begin position="1"/>
        <end position="57"/>
    </location>
</feature>
<proteinExistence type="predicted"/>
<evidence type="ECO:0000256" key="1">
    <source>
        <dbReference type="SAM" id="MobiDB-lite"/>
    </source>
</evidence>
<accession>A0A8H4FF99</accession>
<reference evidence="2" key="1">
    <citation type="journal article" date="2020" name="Phytopathology">
        <title>Genome sequence and comparative analysis of Colletotrichum gloeosporioides isolated from Liriodendron leaves.</title>
        <authorList>
            <person name="Fu F.F."/>
            <person name="Hao Z."/>
            <person name="Wang P."/>
            <person name="Lu Y."/>
            <person name="Xue L.J."/>
            <person name="Wei G."/>
            <person name="Tian Y."/>
            <person name="Baishi H."/>
            <person name="Xu H."/>
            <person name="Shi J."/>
            <person name="Cheng T."/>
            <person name="Wang G."/>
            <person name="Yi Y."/>
            <person name="Chen J."/>
        </authorList>
    </citation>
    <scope>NUCLEOTIDE SEQUENCE</scope>
    <source>
        <strain evidence="2">Lc1</strain>
    </source>
</reference>
<dbReference type="EMBL" id="WVTB01000083">
    <property type="protein sequence ID" value="KAF3799775.1"/>
    <property type="molecule type" value="Genomic_DNA"/>
</dbReference>
<gene>
    <name evidence="2" type="ORF">GCG54_00001022</name>
</gene>
<organism evidence="2 3">
    <name type="scientific">Colletotrichum gloeosporioides</name>
    <name type="common">Anthracnose fungus</name>
    <name type="synonym">Glomerella cingulata</name>
    <dbReference type="NCBI Taxonomy" id="474922"/>
    <lineage>
        <taxon>Eukaryota</taxon>
        <taxon>Fungi</taxon>
        <taxon>Dikarya</taxon>
        <taxon>Ascomycota</taxon>
        <taxon>Pezizomycotina</taxon>
        <taxon>Sordariomycetes</taxon>
        <taxon>Hypocreomycetidae</taxon>
        <taxon>Glomerellales</taxon>
        <taxon>Glomerellaceae</taxon>
        <taxon>Colletotrichum</taxon>
        <taxon>Colletotrichum gloeosporioides species complex</taxon>
    </lineage>
</organism>
<feature type="compositionally biased region" description="Basic and acidic residues" evidence="1">
    <location>
        <begin position="19"/>
        <end position="40"/>
    </location>
</feature>
<dbReference type="AlphaFoldDB" id="A0A8H4FF99"/>
<dbReference type="GeneID" id="69008193"/>
<comment type="caution">
    <text evidence="2">The sequence shown here is derived from an EMBL/GenBank/DDBJ whole genome shotgun (WGS) entry which is preliminary data.</text>
</comment>